<keyword evidence="4 9" id="KW-0560">Oxidoreductase</keyword>
<dbReference type="GO" id="GO:0043546">
    <property type="term" value="F:molybdopterin cofactor binding"/>
    <property type="evidence" value="ECO:0007669"/>
    <property type="project" value="InterPro"/>
</dbReference>
<evidence type="ECO:0000313" key="9">
    <source>
        <dbReference type="EMBL" id="KPU43579.1"/>
    </source>
</evidence>
<dbReference type="PANTHER" id="PTHR43105">
    <property type="entry name" value="RESPIRATORY NITRATE REDUCTASE"/>
    <property type="match status" value="1"/>
</dbReference>
<comment type="caution">
    <text evidence="9">The sequence shown here is derived from an EMBL/GenBank/DDBJ whole genome shotgun (WGS) entry which is preliminary data.</text>
</comment>
<evidence type="ECO:0000259" key="7">
    <source>
        <dbReference type="Pfam" id="PF00384"/>
    </source>
</evidence>
<keyword evidence="6" id="KW-0411">Iron-sulfur</keyword>
<evidence type="ECO:0000256" key="6">
    <source>
        <dbReference type="ARBA" id="ARBA00023014"/>
    </source>
</evidence>
<dbReference type="Pfam" id="PF01568">
    <property type="entry name" value="Molydop_binding"/>
    <property type="match status" value="1"/>
</dbReference>
<reference evidence="9 10" key="1">
    <citation type="submission" date="2015-09" db="EMBL/GenBank/DDBJ databases">
        <title>Genome sequence of Oxobacter pfennigii DSM 3222.</title>
        <authorList>
            <person name="Poehlein A."/>
            <person name="Bengelsdorf F.R."/>
            <person name="Schiel-Bengelsdorf B."/>
            <person name="Duerre P."/>
            <person name="Daniel R."/>
        </authorList>
    </citation>
    <scope>NUCLEOTIDE SEQUENCE [LARGE SCALE GENOMIC DNA]</scope>
    <source>
        <strain evidence="9 10">DSM 3222</strain>
    </source>
</reference>
<protein>
    <submittedName>
        <fullName evidence="9">Formate dehydrogenase H</fullName>
        <ecNumber evidence="9">1.1.99.33</ecNumber>
        <ecNumber evidence="9">1.2.1.2</ecNumber>
    </submittedName>
</protein>
<dbReference type="FunFam" id="3.40.228.10:FF:000002">
    <property type="entry name" value="Formate dehydrogenase subunit alpha"/>
    <property type="match status" value="1"/>
</dbReference>
<evidence type="ECO:0000256" key="1">
    <source>
        <dbReference type="ARBA" id="ARBA00007023"/>
    </source>
</evidence>
<dbReference type="Proteomes" id="UP000050326">
    <property type="component" value="Unassembled WGS sequence"/>
</dbReference>
<keyword evidence="3" id="KW-0479">Metal-binding</keyword>
<dbReference type="SUPFAM" id="SSF53706">
    <property type="entry name" value="Formate dehydrogenase/DMSO reductase, domains 1-3"/>
    <property type="match status" value="1"/>
</dbReference>
<dbReference type="EC" id="1.1.99.33" evidence="9"/>
<dbReference type="GO" id="GO:0051539">
    <property type="term" value="F:4 iron, 4 sulfur cluster binding"/>
    <property type="evidence" value="ECO:0007669"/>
    <property type="project" value="UniProtKB-KW"/>
</dbReference>
<dbReference type="NCBIfam" id="TIGR01591">
    <property type="entry name" value="Fdh-alpha"/>
    <property type="match status" value="1"/>
</dbReference>
<feature type="domain" description="Molybdopterin oxidoreductase" evidence="7">
    <location>
        <begin position="1"/>
        <end position="330"/>
    </location>
</feature>
<dbReference type="Gene3D" id="3.40.50.740">
    <property type="match status" value="1"/>
</dbReference>
<dbReference type="PATRIC" id="fig|36849.3.peg.3201"/>
<dbReference type="EMBL" id="LKET01000039">
    <property type="protein sequence ID" value="KPU43579.1"/>
    <property type="molecule type" value="Genomic_DNA"/>
</dbReference>
<dbReference type="STRING" id="36849.OXPF_30200"/>
<keyword evidence="2" id="KW-0004">4Fe-4S</keyword>
<dbReference type="GO" id="GO:0008863">
    <property type="term" value="F:formate dehydrogenase (NAD+) activity"/>
    <property type="evidence" value="ECO:0007669"/>
    <property type="project" value="InterPro"/>
</dbReference>
<dbReference type="PANTHER" id="PTHR43105:SF14">
    <property type="entry name" value="FORMATE DEHYDROGENASE H"/>
    <property type="match status" value="1"/>
</dbReference>
<dbReference type="Pfam" id="PF00384">
    <property type="entry name" value="Molybdopterin"/>
    <property type="match status" value="1"/>
</dbReference>
<evidence type="ECO:0000256" key="2">
    <source>
        <dbReference type="ARBA" id="ARBA00022485"/>
    </source>
</evidence>
<proteinExistence type="inferred from homology"/>
<dbReference type="Gene3D" id="2.40.40.20">
    <property type="match status" value="1"/>
</dbReference>
<dbReference type="InterPro" id="IPR009010">
    <property type="entry name" value="Asp_de-COase-like_dom_sf"/>
</dbReference>
<dbReference type="InterPro" id="IPR050123">
    <property type="entry name" value="Prok_molybdopt-oxidoreductase"/>
</dbReference>
<dbReference type="EC" id="1.2.1.2" evidence="9"/>
<evidence type="ECO:0000256" key="3">
    <source>
        <dbReference type="ARBA" id="ARBA00022723"/>
    </source>
</evidence>
<dbReference type="InterPro" id="IPR006657">
    <property type="entry name" value="MoPterin_dinucl-bd_dom"/>
</dbReference>
<dbReference type="InterPro" id="IPR006656">
    <property type="entry name" value="Mopterin_OxRdtase"/>
</dbReference>
<dbReference type="GO" id="GO:0003954">
    <property type="term" value="F:NADH dehydrogenase activity"/>
    <property type="evidence" value="ECO:0007669"/>
    <property type="project" value="TreeGrafter"/>
</dbReference>
<dbReference type="SUPFAM" id="SSF50692">
    <property type="entry name" value="ADC-like"/>
    <property type="match status" value="1"/>
</dbReference>
<accession>A0A0P8WYT1</accession>
<organism evidence="9 10">
    <name type="scientific">Oxobacter pfennigii</name>
    <dbReference type="NCBI Taxonomy" id="36849"/>
    <lineage>
        <taxon>Bacteria</taxon>
        <taxon>Bacillati</taxon>
        <taxon>Bacillota</taxon>
        <taxon>Clostridia</taxon>
        <taxon>Eubacteriales</taxon>
        <taxon>Clostridiaceae</taxon>
        <taxon>Oxobacter</taxon>
    </lineage>
</organism>
<keyword evidence="10" id="KW-1185">Reference proteome</keyword>
<evidence type="ECO:0000256" key="4">
    <source>
        <dbReference type="ARBA" id="ARBA00023002"/>
    </source>
</evidence>
<dbReference type="InterPro" id="IPR006478">
    <property type="entry name" value="Formate_DH_asu"/>
</dbReference>
<keyword evidence="5" id="KW-0408">Iron</keyword>
<dbReference type="GO" id="GO:0046872">
    <property type="term" value="F:metal ion binding"/>
    <property type="evidence" value="ECO:0007669"/>
    <property type="project" value="UniProtKB-KW"/>
</dbReference>
<comment type="similarity">
    <text evidence="1">In the C-terminal section; belongs to the prokaryotic molybdopterin-containing oxidoreductase family.</text>
</comment>
<gene>
    <name evidence="9" type="primary">fdhF_3</name>
    <name evidence="9" type="ORF">OXPF_30200</name>
</gene>
<dbReference type="GO" id="GO:0015942">
    <property type="term" value="P:formate metabolic process"/>
    <property type="evidence" value="ECO:0007669"/>
    <property type="project" value="InterPro"/>
</dbReference>
<evidence type="ECO:0000256" key="5">
    <source>
        <dbReference type="ARBA" id="ARBA00023004"/>
    </source>
</evidence>
<sequence length="526" mass="58532">MTNSINEILNTDLMFIIGSNTTENHPVIANKMRQAKKNGAKLIVADPRRIDLAKIADIHLQLKPGTNIALLNAMMYEIIENDLYDKEYVMERTEGFEKLKEHLKDFTPEIVAPICGIDAEEIKKAARMYAEADKAGIYYAMGITQHVSGSHSVMVLSNLAMLCGNIGKESAGVNPLRGQNNVQGSCDMGGLPGDFPGYQKVYNKAVREKFEKAWGAPLPSKAGLTLSEIIHGGEDGTIKFLYIMGENPMMTDPDLKNVKKDLEAVEFMVVQDIFLTETAALAHVVLPAGSFAEKDGTFTNTERRVQRVRKAIEPVGDSKADWEIIMEIMNRLGYEKKYTHPSEIMEEIASLTPQYGGITYDRIEEIGIQWPCPTPGHPGTQILHEGGFSRGKALFVTVDNISSAELADVDYPFIMTTGRVLFQYHSMTMTGRVDELNSKAPDSYLEMNTATVERLGLKNGDKVKVSSRRGSVETQIKSTDFIDEDVLFMPFHYRDAKVNYLTNPRVDPLAKIPELKVAAVRVEKVQ</sequence>
<feature type="domain" description="Molybdopterin dinucleotide-binding" evidence="8">
    <location>
        <begin position="413"/>
        <end position="518"/>
    </location>
</feature>
<dbReference type="AlphaFoldDB" id="A0A0P8WYT1"/>
<dbReference type="GO" id="GO:0022904">
    <property type="term" value="P:respiratory electron transport chain"/>
    <property type="evidence" value="ECO:0007669"/>
    <property type="project" value="TreeGrafter"/>
</dbReference>
<evidence type="ECO:0000259" key="8">
    <source>
        <dbReference type="Pfam" id="PF01568"/>
    </source>
</evidence>
<evidence type="ECO:0000313" key="10">
    <source>
        <dbReference type="Proteomes" id="UP000050326"/>
    </source>
</evidence>
<name>A0A0P8WYT1_9CLOT</name>
<dbReference type="GO" id="GO:0016020">
    <property type="term" value="C:membrane"/>
    <property type="evidence" value="ECO:0007669"/>
    <property type="project" value="TreeGrafter"/>
</dbReference>
<dbReference type="Gene3D" id="3.40.228.10">
    <property type="entry name" value="Dimethylsulfoxide Reductase, domain 2"/>
    <property type="match status" value="1"/>
</dbReference>